<accession>A0AAE1LV76</accession>
<keyword evidence="4" id="KW-1185">Reference proteome</keyword>
<dbReference type="InterPro" id="IPR044822">
    <property type="entry name" value="Myb_DNA-bind_4"/>
</dbReference>
<feature type="compositionally biased region" description="Polar residues" evidence="1">
    <location>
        <begin position="365"/>
        <end position="377"/>
    </location>
</feature>
<reference evidence="3" key="1">
    <citation type="submission" date="2021-07" db="EMBL/GenBank/DDBJ databases">
        <authorList>
            <person name="Catto M.A."/>
            <person name="Jacobson A."/>
            <person name="Kennedy G."/>
            <person name="Labadie P."/>
            <person name="Hunt B.G."/>
            <person name="Srinivasan R."/>
        </authorList>
    </citation>
    <scope>NUCLEOTIDE SEQUENCE</scope>
    <source>
        <strain evidence="3">PL_HMW_Pooled</strain>
        <tissue evidence="3">Head</tissue>
    </source>
</reference>
<protein>
    <submittedName>
        <fullName evidence="3">Zinc finger and SCAN domain-containing protein 29</fullName>
    </submittedName>
</protein>
<proteinExistence type="predicted"/>
<dbReference type="AlphaFoldDB" id="A0AAE1LV76"/>
<reference evidence="3" key="2">
    <citation type="journal article" date="2023" name="BMC Genomics">
        <title>Pest status, molecular evolution, and epigenetic factors derived from the genome assembly of Frankliniella fusca, a thysanopteran phytovirus vector.</title>
        <authorList>
            <person name="Catto M.A."/>
            <person name="Labadie P.E."/>
            <person name="Jacobson A.L."/>
            <person name="Kennedy G.G."/>
            <person name="Srinivasan R."/>
            <person name="Hunt B.G."/>
        </authorList>
    </citation>
    <scope>NUCLEOTIDE SEQUENCE</scope>
    <source>
        <strain evidence="3">PL_HMW_Pooled</strain>
    </source>
</reference>
<feature type="domain" description="Myb/SANT-like DNA-binding" evidence="2">
    <location>
        <begin position="85"/>
        <end position="165"/>
    </location>
</feature>
<dbReference type="Pfam" id="PF13837">
    <property type="entry name" value="Myb_DNA-bind_4"/>
    <property type="match status" value="2"/>
</dbReference>
<evidence type="ECO:0000313" key="4">
    <source>
        <dbReference type="Proteomes" id="UP001219518"/>
    </source>
</evidence>
<feature type="region of interest" description="Disordered" evidence="1">
    <location>
        <begin position="343"/>
        <end position="392"/>
    </location>
</feature>
<evidence type="ECO:0000259" key="2">
    <source>
        <dbReference type="Pfam" id="PF13837"/>
    </source>
</evidence>
<gene>
    <name evidence="3" type="ORF">KUF71_001312</name>
</gene>
<name>A0AAE1LV76_9NEOP</name>
<evidence type="ECO:0000256" key="1">
    <source>
        <dbReference type="SAM" id="MobiDB-lite"/>
    </source>
</evidence>
<evidence type="ECO:0000313" key="3">
    <source>
        <dbReference type="EMBL" id="KAK3931939.1"/>
    </source>
</evidence>
<comment type="caution">
    <text evidence="3">The sequence shown here is derived from an EMBL/GenBank/DDBJ whole genome shotgun (WGS) entry which is preliminary data.</text>
</comment>
<dbReference type="PANTHER" id="PTHR47595">
    <property type="entry name" value="HEAT SHOCK 70 KDA PROTEIN 14"/>
    <property type="match status" value="1"/>
</dbReference>
<dbReference type="Proteomes" id="UP001219518">
    <property type="component" value="Unassembled WGS sequence"/>
</dbReference>
<dbReference type="PANTHER" id="PTHR47595:SF1">
    <property type="entry name" value="MYB_SANT-LIKE DNA-BINDING DOMAIN-CONTAINING PROTEIN"/>
    <property type="match status" value="1"/>
</dbReference>
<feature type="domain" description="Myb/SANT-like DNA-binding" evidence="2">
    <location>
        <begin position="515"/>
        <end position="603"/>
    </location>
</feature>
<dbReference type="Gene3D" id="1.10.10.60">
    <property type="entry name" value="Homeodomain-like"/>
    <property type="match status" value="2"/>
</dbReference>
<sequence length="710" mass="79717">MVQYDLIDPESGNYWRVNISQVEANFYDLYNNHRARAIKELKDRKFPHTGKWDLSMVTSNTQANSPVPQVSGKKTVKNGNPKIRWPGNTSTLFINLCLPYRKWLRCKTVAPFVWEEISAKLLNKHNLRYNGEQCHAKMKSLKRTFREAKGGQHSGDKWPHYWVMTYIYDEPIVPGELSLTSEVLGMTSSNSTSTNIMSSTVVSSPVSNAVLPPEESPILSAGASGMNSDNTAVSFAVLRPVDSPILGAVASGYEYIQFNDDDNGDASIVLTAEPTLGILKDISNLVSNEGHISVPIENRPGMKVIAEIPLISDLSGPTSEAAEYLSIPDDGDVPDILMKEFPETQGMTEAPMTPTKKKAKGPAFLTNSPQRHSPQTTPRRKKANKPPKSALQLDPEDTAAFVAKCLARKADLQKERINVQVWKDISDELGDKFDWHLCRAKFMQMDESFKNTFLPLEGKMGSTEWPYYKSFCDIYDIPENYYSVVKIVDLGEEGVDENDDEEEKAANENDGPSKLWSADAIALLLSLYKTRQHSFESSTSHLRYTFLYAQISAAMKEAGYSLSMKQCKSKMDALKSKFRKEFDLSSKTGASPSSWPLYEKMLEMFEGSASLVPPYALSAGRALVFSEKGQAENSAVSATGTRTRPTLKTKAKTDIQMKKPIYKSWSQQMHDRNVRQREDLLKEVQIMNKNFEEGNKDRKLFFQAIMKKLQ</sequence>
<dbReference type="EMBL" id="JAHWGI010001433">
    <property type="protein sequence ID" value="KAK3931939.1"/>
    <property type="molecule type" value="Genomic_DNA"/>
</dbReference>
<organism evidence="3 4">
    <name type="scientific">Frankliniella fusca</name>
    <dbReference type="NCBI Taxonomy" id="407009"/>
    <lineage>
        <taxon>Eukaryota</taxon>
        <taxon>Metazoa</taxon>
        <taxon>Ecdysozoa</taxon>
        <taxon>Arthropoda</taxon>
        <taxon>Hexapoda</taxon>
        <taxon>Insecta</taxon>
        <taxon>Pterygota</taxon>
        <taxon>Neoptera</taxon>
        <taxon>Paraneoptera</taxon>
        <taxon>Thysanoptera</taxon>
        <taxon>Terebrantia</taxon>
        <taxon>Thripoidea</taxon>
        <taxon>Thripidae</taxon>
        <taxon>Frankliniella</taxon>
    </lineage>
</organism>